<keyword evidence="6" id="KW-1185">Reference proteome</keyword>
<dbReference type="PROSITE" id="PS01124">
    <property type="entry name" value="HTH_ARAC_FAMILY_2"/>
    <property type="match status" value="1"/>
</dbReference>
<dbReference type="AlphaFoldDB" id="A0A172TNQ8"/>
<proteinExistence type="predicted"/>
<accession>A0A172TNQ8</accession>
<dbReference type="Gene3D" id="2.60.120.10">
    <property type="entry name" value="Jelly Rolls"/>
    <property type="match status" value="1"/>
</dbReference>
<keyword evidence="1" id="KW-0805">Transcription regulation</keyword>
<keyword evidence="2" id="KW-0238">DNA-binding</keyword>
<evidence type="ECO:0000256" key="3">
    <source>
        <dbReference type="ARBA" id="ARBA00023163"/>
    </source>
</evidence>
<evidence type="ECO:0000313" key="6">
    <source>
        <dbReference type="Proteomes" id="UP000076927"/>
    </source>
</evidence>
<dbReference type="EMBL" id="CP011388">
    <property type="protein sequence ID" value="ANE48695.1"/>
    <property type="molecule type" value="Genomic_DNA"/>
</dbReference>
<dbReference type="PATRIC" id="fig|1178515.4.peg.668"/>
<dbReference type="STRING" id="1178515.SY83_03390"/>
<protein>
    <recommendedName>
        <fullName evidence="4">HTH araC/xylS-type domain-containing protein</fullName>
    </recommendedName>
</protein>
<dbReference type="Pfam" id="PF12833">
    <property type="entry name" value="HTH_18"/>
    <property type="match status" value="1"/>
</dbReference>
<dbReference type="InterPro" id="IPR014710">
    <property type="entry name" value="RmlC-like_jellyroll"/>
</dbReference>
<dbReference type="PANTHER" id="PTHR43280:SF2">
    <property type="entry name" value="HTH-TYPE TRANSCRIPTIONAL REGULATOR EXSA"/>
    <property type="match status" value="1"/>
</dbReference>
<dbReference type="Gene3D" id="1.10.10.60">
    <property type="entry name" value="Homeodomain-like"/>
    <property type="match status" value="2"/>
</dbReference>
<dbReference type="SMART" id="SM00342">
    <property type="entry name" value="HTH_ARAC"/>
    <property type="match status" value="1"/>
</dbReference>
<dbReference type="InterPro" id="IPR009057">
    <property type="entry name" value="Homeodomain-like_sf"/>
</dbReference>
<dbReference type="Proteomes" id="UP000076927">
    <property type="component" value="Chromosome"/>
</dbReference>
<sequence length="293" mass="33872">MEPHGLYDAKLRTGDYHPRIAAYYYKQWNGFQMALHAHKPVEIMYVMSGKCKIETDTETLRLKKGDLILLDAEVRHSLEVEESHPCRMLNVEFTFTEQQGAYPTLKELCAGDGALGELLDSGRPYVVLRDSSEAYTVLKSLVLELGEKQEGDEWMTHLLMSQLLVRIARLVKEAKDEERPYDSYIRNCVKFLHQNYDRPIQVKDVAAEVNLHPSYLQRIFKESMDCTVMDYLTGLRIDKAMMLLTHTDLPVHDIPEYIGISTREYFSAVFKKRVGLAPGAYRKSRELFHHPAR</sequence>
<dbReference type="GO" id="GO:0043565">
    <property type="term" value="F:sequence-specific DNA binding"/>
    <property type="evidence" value="ECO:0007669"/>
    <property type="project" value="InterPro"/>
</dbReference>
<dbReference type="PANTHER" id="PTHR43280">
    <property type="entry name" value="ARAC-FAMILY TRANSCRIPTIONAL REGULATOR"/>
    <property type="match status" value="1"/>
</dbReference>
<name>A0A172TNQ8_9BACL</name>
<dbReference type="GO" id="GO:0003700">
    <property type="term" value="F:DNA-binding transcription factor activity"/>
    <property type="evidence" value="ECO:0007669"/>
    <property type="project" value="InterPro"/>
</dbReference>
<evidence type="ECO:0000256" key="2">
    <source>
        <dbReference type="ARBA" id="ARBA00023125"/>
    </source>
</evidence>
<evidence type="ECO:0000256" key="1">
    <source>
        <dbReference type="ARBA" id="ARBA00023015"/>
    </source>
</evidence>
<keyword evidence="3" id="KW-0804">Transcription</keyword>
<dbReference type="Pfam" id="PF07883">
    <property type="entry name" value="Cupin_2"/>
    <property type="match status" value="1"/>
</dbReference>
<dbReference type="InterPro" id="IPR013096">
    <property type="entry name" value="Cupin_2"/>
</dbReference>
<dbReference type="SUPFAM" id="SSF46689">
    <property type="entry name" value="Homeodomain-like"/>
    <property type="match status" value="2"/>
</dbReference>
<dbReference type="SUPFAM" id="SSF51215">
    <property type="entry name" value="Regulatory protein AraC"/>
    <property type="match status" value="1"/>
</dbReference>
<evidence type="ECO:0000313" key="5">
    <source>
        <dbReference type="EMBL" id="ANE48695.1"/>
    </source>
</evidence>
<gene>
    <name evidence="5" type="ORF">SY83_03390</name>
</gene>
<organism evidence="5 6">
    <name type="scientific">Paenibacillus swuensis</name>
    <dbReference type="NCBI Taxonomy" id="1178515"/>
    <lineage>
        <taxon>Bacteria</taxon>
        <taxon>Bacillati</taxon>
        <taxon>Bacillota</taxon>
        <taxon>Bacilli</taxon>
        <taxon>Bacillales</taxon>
        <taxon>Paenibacillaceae</taxon>
        <taxon>Paenibacillus</taxon>
    </lineage>
</organism>
<evidence type="ECO:0000259" key="4">
    <source>
        <dbReference type="PROSITE" id="PS01124"/>
    </source>
</evidence>
<dbReference type="KEGG" id="pswu:SY83_03390"/>
<feature type="domain" description="HTH araC/xylS-type" evidence="4">
    <location>
        <begin position="186"/>
        <end position="284"/>
    </location>
</feature>
<reference evidence="5 6" key="1">
    <citation type="submission" date="2015-01" db="EMBL/GenBank/DDBJ databases">
        <title>Paenibacillus swuensis/DY6/whole genome sequencing.</title>
        <authorList>
            <person name="Kim M.K."/>
            <person name="Srinivasan S."/>
            <person name="Lee J.-J."/>
        </authorList>
    </citation>
    <scope>NUCLEOTIDE SEQUENCE [LARGE SCALE GENOMIC DNA]</scope>
    <source>
        <strain evidence="5 6">DY6</strain>
    </source>
</reference>
<dbReference type="InterPro" id="IPR018060">
    <property type="entry name" value="HTH_AraC"/>
</dbReference>
<dbReference type="RefSeq" id="WP_068610831.1">
    <property type="nucleotide sequence ID" value="NZ_CP011388.1"/>
</dbReference>
<dbReference type="InterPro" id="IPR037923">
    <property type="entry name" value="HTH-like"/>
</dbReference>